<dbReference type="PRINTS" id="PR00811">
    <property type="entry name" value="BCTERIALGSPD"/>
</dbReference>
<proteinExistence type="inferred from homology"/>
<name>A0A176JWH1_9BACT</name>
<feature type="domain" description="Type II/III secretion system secretin-like" evidence="2">
    <location>
        <begin position="667"/>
        <end position="823"/>
    </location>
</feature>
<evidence type="ECO:0000313" key="4">
    <source>
        <dbReference type="Proteomes" id="UP000077339"/>
    </source>
</evidence>
<comment type="caution">
    <text evidence="3">The sequence shown here is derived from an EMBL/GenBank/DDBJ whole genome shotgun (WGS) entry which is preliminary data.</text>
</comment>
<organism evidence="3 4">
    <name type="scientific">Kosmotoga arenicorallina S304</name>
    <dbReference type="NCBI Taxonomy" id="1453497"/>
    <lineage>
        <taxon>Bacteria</taxon>
        <taxon>Thermotogati</taxon>
        <taxon>Thermotogota</taxon>
        <taxon>Thermotogae</taxon>
        <taxon>Kosmotogales</taxon>
        <taxon>Kosmotogaceae</taxon>
        <taxon>Kosmotoga</taxon>
    </lineage>
</organism>
<evidence type="ECO:0000313" key="3">
    <source>
        <dbReference type="EMBL" id="OAA28027.1"/>
    </source>
</evidence>
<gene>
    <name evidence="3" type="ORF">AT15_04910</name>
</gene>
<comment type="similarity">
    <text evidence="1">Belongs to the bacterial secretin family.</text>
</comment>
<dbReference type="Gene3D" id="3.55.50.30">
    <property type="match status" value="1"/>
</dbReference>
<keyword evidence="4" id="KW-1185">Reference proteome</keyword>
<dbReference type="InterPro" id="IPR001775">
    <property type="entry name" value="GspD/PilQ"/>
</dbReference>
<dbReference type="PANTHER" id="PTHR30604">
    <property type="entry name" value="PROTEIN TRANSPORT PROTEIN HOFQ"/>
    <property type="match status" value="1"/>
</dbReference>
<dbReference type="InterPro" id="IPR051808">
    <property type="entry name" value="Type_IV_pilus_biogenesis"/>
</dbReference>
<dbReference type="PATRIC" id="fig|1453497.3.peg.973"/>
<reference evidence="3 4" key="1">
    <citation type="submission" date="2014-02" db="EMBL/GenBank/DDBJ databases">
        <title>Kosmotoga genome sequencing.</title>
        <authorList>
            <person name="Pollo S.M."/>
            <person name="Charchuk R."/>
            <person name="Nesbo C.L."/>
        </authorList>
    </citation>
    <scope>NUCLEOTIDE SEQUENCE [LARGE SCALE GENOMIC DNA]</scope>
    <source>
        <strain evidence="3 4">S304</strain>
    </source>
</reference>
<dbReference type="STRING" id="1453497.AT15_04910"/>
<sequence length="824" mass="91018">MSVPQGVNPQELEGVLKALSIPARVMQVGQYIILTGDATSLADSERLIRNIRMSEATSSATVTTSMLNYKIMAIPESISFDEMMKTAESLELNLKFEKIGDNALVIGKDSEITFFERVVIDIVKAKKASSKSVTFVKKLTGIDGNDLYEYLTARGVEISVTEIADGYLLSGNAEELTMAGELIEYLTSEREKRYRKVERIALSPEKLEGVFSELAIDVKLFELDDALLLIGNETEIERAQKIIDDLNKMPTAEATESVAKLPVIDGWDISKVKEYLLTAGVEIESLFEIDGALVAIGTMETIGRARELLSLISNDQGYYLKLSGGVTDEEQLQNVISTMNLRVKYVVLENGWLLVGNKDDVEKLKEIMEKSSKKEYIKYVKAVSPDATELVSIVEAAFPQVNVSIYEKLGMLLLKSYDEEALNNAVEFVEGILSVRDTKSLEESIKIHDNLVDIDVEKADLKAVLKKVAADLGISLLVDEAIDDTITISAKNLNWEDFLSILEHKGYSVSVVGSLYVVSVKQANADNLTISATEEQIYRIYHNVEEFKSLIEFYGGTVYSDPINGIVVVKGIERSRVLEILQKLESAFSSPKKQVKIETKIMDKSLYDNLTKQLQASLNFGSSSPQIVFNKDSIGLSFEVMDIVDFPELLENLITTASATVTASLSQDDSDSDIVSNPSIVALSGEEASIHIGDTIPYTTKKVLEDGTIIEELNYLNTGVEMTITPTINGDGTIMLDLYIKVSDPQQYGDYYGEKTREAQTKLMISDGNSLSIGGLITEKETVNVTKLPFLGDLPFIGKLFTSEKKSKEQREMVIIITAKVVEP</sequence>
<accession>A0A176JWH1</accession>
<evidence type="ECO:0000256" key="1">
    <source>
        <dbReference type="RuleBase" id="RU004003"/>
    </source>
</evidence>
<evidence type="ECO:0000259" key="2">
    <source>
        <dbReference type="Pfam" id="PF00263"/>
    </source>
</evidence>
<dbReference type="InterPro" id="IPR004846">
    <property type="entry name" value="T2SS/T3SS_dom"/>
</dbReference>
<dbReference type="PANTHER" id="PTHR30604:SF1">
    <property type="entry name" value="DNA UTILIZATION PROTEIN HOFQ"/>
    <property type="match status" value="1"/>
</dbReference>
<protein>
    <recommendedName>
        <fullName evidence="2">Type II/III secretion system secretin-like domain-containing protein</fullName>
    </recommendedName>
</protein>
<dbReference type="Pfam" id="PF00263">
    <property type="entry name" value="Secretin"/>
    <property type="match status" value="1"/>
</dbReference>
<dbReference type="GO" id="GO:0009306">
    <property type="term" value="P:protein secretion"/>
    <property type="evidence" value="ECO:0007669"/>
    <property type="project" value="InterPro"/>
</dbReference>
<dbReference type="AlphaFoldDB" id="A0A176JWH1"/>
<dbReference type="Proteomes" id="UP000077339">
    <property type="component" value="Unassembled WGS sequence"/>
</dbReference>
<dbReference type="EMBL" id="JFHK01000024">
    <property type="protein sequence ID" value="OAA28027.1"/>
    <property type="molecule type" value="Genomic_DNA"/>
</dbReference>